<reference evidence="3 4" key="1">
    <citation type="submission" date="2023-04" db="EMBL/GenBank/DDBJ databases">
        <title>A novel bacteria isolated from coastal sediment.</title>
        <authorList>
            <person name="Liu X.-J."/>
            <person name="Du Z.-J."/>
        </authorList>
    </citation>
    <scope>NUCLEOTIDE SEQUENCE [LARGE SCALE GENOMIC DNA]</scope>
    <source>
        <strain evidence="3 4">SDUM461004</strain>
    </source>
</reference>
<evidence type="ECO:0000259" key="2">
    <source>
        <dbReference type="Pfam" id="PF16655"/>
    </source>
</evidence>
<dbReference type="SUPFAM" id="SSF56300">
    <property type="entry name" value="Metallo-dependent phosphatases"/>
    <property type="match status" value="1"/>
</dbReference>
<sequence>MNRRHFIKNSLIGVSASIALSPWSAFGQGPAILGSDKLRPQLKHGAASGDVDTTSAVLWSKTNQSAQMWVELSTLPDFSKVETLKGGHALQQTDYNAHTLVRRLLPNTRYFYRVHFQSLKDPKLRSEHCSGQFKTAPTEACDVRFCWSADTAGQGFGIDPAHGGMLTFASIRARKPDFFVNSGDLIYADNPMSSEVTLDDGSIWRNQLMEAKTRVAESTDDFRQNFYYNLQDDHLRALQAEVPMIQQWDDHEVVNNWYPQEILDDDRYTLKDVKQLAHNAKTAFFNCNPIRPHDTDPGRIYRKISRGPLLDLFVIDLRSYRGPNSYNHQTQQSEETAFLGADQLKWLKAELKASKATWKIICSDMPIGLVVAEWGKEIYENGANGDHGAPLGRELELADLFQNIAREDITNVHFITADVHYCASHYYNPAKASFKDFKPFWEFVSGPLHAGNFGPNPLDGTFGPEVKFTGIPEGMAPFTPPSEGLQFFGEMEIDGKTQALTVRHFNRIGEEIWSKELQPEQAAKV</sequence>
<proteinExistence type="predicted"/>
<organism evidence="3 4">
    <name type="scientific">Thalassobacterium sedimentorum</name>
    <dbReference type="NCBI Taxonomy" id="3041258"/>
    <lineage>
        <taxon>Bacteria</taxon>
        <taxon>Pseudomonadati</taxon>
        <taxon>Verrucomicrobiota</taxon>
        <taxon>Opitutia</taxon>
        <taxon>Puniceicoccales</taxon>
        <taxon>Coraliomargaritaceae</taxon>
        <taxon>Thalassobacterium</taxon>
    </lineage>
</organism>
<dbReference type="Pfam" id="PF09423">
    <property type="entry name" value="PhoD"/>
    <property type="match status" value="1"/>
</dbReference>
<dbReference type="InterPro" id="IPR052900">
    <property type="entry name" value="Phospholipid_Metab_Enz"/>
</dbReference>
<dbReference type="Gene3D" id="2.60.40.380">
    <property type="entry name" value="Purple acid phosphatase-like, N-terminal"/>
    <property type="match status" value="1"/>
</dbReference>
<dbReference type="InterPro" id="IPR038607">
    <property type="entry name" value="PhoD-like_sf"/>
</dbReference>
<dbReference type="InterPro" id="IPR032093">
    <property type="entry name" value="PhoD_N"/>
</dbReference>
<dbReference type="EMBL" id="JARXIC010000003">
    <property type="protein sequence ID" value="MDQ8193402.1"/>
    <property type="molecule type" value="Genomic_DNA"/>
</dbReference>
<evidence type="ECO:0000313" key="4">
    <source>
        <dbReference type="Proteomes" id="UP001243717"/>
    </source>
</evidence>
<comment type="caution">
    <text evidence="3">The sequence shown here is derived from an EMBL/GenBank/DDBJ whole genome shotgun (WGS) entry which is preliminary data.</text>
</comment>
<feature type="domain" description="PhoD-like phosphatase metallophosphatase" evidence="1">
    <location>
        <begin position="151"/>
        <end position="503"/>
    </location>
</feature>
<dbReference type="PANTHER" id="PTHR43606:SF1">
    <property type="entry name" value="PHOD-LIKE PHOSPHATASE METALLOPHOSPHATASE DOMAIN-CONTAINING PROTEIN"/>
    <property type="match status" value="1"/>
</dbReference>
<dbReference type="Gene3D" id="3.60.21.70">
    <property type="entry name" value="PhoD-like phosphatase"/>
    <property type="match status" value="1"/>
</dbReference>
<dbReference type="InterPro" id="IPR018946">
    <property type="entry name" value="PhoD-like_MPP"/>
</dbReference>
<gene>
    <name evidence="3" type="ORF">QEH59_03135</name>
</gene>
<accession>A0ABU1AFF8</accession>
<dbReference type="RefSeq" id="WP_308983900.1">
    <property type="nucleotide sequence ID" value="NZ_JARXIC010000003.1"/>
</dbReference>
<dbReference type="InterPro" id="IPR029052">
    <property type="entry name" value="Metallo-depent_PP-like"/>
</dbReference>
<feature type="domain" description="Phospholipase D N-terminal" evidence="2">
    <location>
        <begin position="44"/>
        <end position="122"/>
    </location>
</feature>
<dbReference type="Pfam" id="PF16655">
    <property type="entry name" value="PhoD_N"/>
    <property type="match status" value="1"/>
</dbReference>
<protein>
    <submittedName>
        <fullName evidence="3">Alkaline phosphatase D family protein</fullName>
    </submittedName>
</protein>
<dbReference type="Proteomes" id="UP001243717">
    <property type="component" value="Unassembled WGS sequence"/>
</dbReference>
<dbReference type="PANTHER" id="PTHR43606">
    <property type="entry name" value="PHOSPHATASE, PUTATIVE (AFU_ORTHOLOGUE AFUA_6G08710)-RELATED"/>
    <property type="match status" value="1"/>
</dbReference>
<name>A0ABU1AFF8_9BACT</name>
<keyword evidence="4" id="KW-1185">Reference proteome</keyword>
<evidence type="ECO:0000313" key="3">
    <source>
        <dbReference type="EMBL" id="MDQ8193402.1"/>
    </source>
</evidence>
<evidence type="ECO:0000259" key="1">
    <source>
        <dbReference type="Pfam" id="PF09423"/>
    </source>
</evidence>